<evidence type="ECO:0000313" key="1">
    <source>
        <dbReference type="EMBL" id="EMI56612.1"/>
    </source>
</evidence>
<dbReference type="PATRIC" id="fig|1263870.3.peg.2076"/>
<sequence length="50" mass="5420">MTEDTAIILWAAQAGKPVNAQSIRSVSQHLKDTARIAQPMVAAMKRSKAQ</sequence>
<proteinExistence type="predicted"/>
<dbReference type="EMBL" id="ANOH01000136">
    <property type="protein sequence ID" value="EMI56612.1"/>
    <property type="molecule type" value="Genomic_DNA"/>
</dbReference>
<protein>
    <submittedName>
        <fullName evidence="1">Uncharacterized protein</fullName>
    </submittedName>
</protein>
<comment type="caution">
    <text evidence="1">The sequence shown here is derived from an EMBL/GenBank/DDBJ whole genome shotgun (WGS) entry which is preliminary data.</text>
</comment>
<keyword evidence="2" id="KW-1185">Reference proteome</keyword>
<organism evidence="1 2">
    <name type="scientific">Rhodopirellula sallentina SM41</name>
    <dbReference type="NCBI Taxonomy" id="1263870"/>
    <lineage>
        <taxon>Bacteria</taxon>
        <taxon>Pseudomonadati</taxon>
        <taxon>Planctomycetota</taxon>
        <taxon>Planctomycetia</taxon>
        <taxon>Pirellulales</taxon>
        <taxon>Pirellulaceae</taxon>
        <taxon>Rhodopirellula</taxon>
    </lineage>
</organism>
<name>M5U583_9BACT</name>
<accession>M5U583</accession>
<reference evidence="1 2" key="1">
    <citation type="journal article" date="2013" name="Mar. Genomics">
        <title>Expression of sulfatases in Rhodopirellula baltica and the diversity of sulfatases in the genus Rhodopirellula.</title>
        <authorList>
            <person name="Wegner C.E."/>
            <person name="Richter-Heitmann T."/>
            <person name="Klindworth A."/>
            <person name="Klockow C."/>
            <person name="Richter M."/>
            <person name="Achstetter T."/>
            <person name="Glockner F.O."/>
            <person name="Harder J."/>
        </authorList>
    </citation>
    <scope>NUCLEOTIDE SEQUENCE [LARGE SCALE GENOMIC DNA]</scope>
    <source>
        <strain evidence="1 2">SM41</strain>
    </source>
</reference>
<dbReference type="AlphaFoldDB" id="M5U583"/>
<gene>
    <name evidence="1" type="ORF">RSSM_01945</name>
</gene>
<evidence type="ECO:0000313" key="2">
    <source>
        <dbReference type="Proteomes" id="UP000011885"/>
    </source>
</evidence>
<dbReference type="Proteomes" id="UP000011885">
    <property type="component" value="Unassembled WGS sequence"/>
</dbReference>